<name>U7D5M0_9BACT</name>
<sequence>MMSILRVVTVLCVFWVGTAVSYSWEVVHQDEGRHEFYSVAFGNGRYIACGTSGFAVTSEDGSVWSETDLFPEDWDRLKGTLKAIRWNGERFVAVGSWGTVLTSSEGDTWESYQDSIGNTSIAFEDVTFGNDMWVAVGWSGSAEGGHHIFTSSDGMSWEEQESPVTEAFHRLYGVYWDSVLNIFIAVGNNVCILTSDNGIDWYEQESPIEESNYRTVVRYGEMLVIGGSHDDMWAYAAIITSLDGLEWEQQEVPLNDMGFSSSVYELVVGEDALLGFSRFFYSSDDGIEWEISRETEEYAFLNAGLYRDSVYIGVGSDLTILRAEIRETALIDEPARDVNAFRPYVFADGLHNLRLPRGSHHVQLFTLKGELVWRESVWAEHANEMVPLSLPRSITDVGRMYIMRVIHGDETLFQDRIRF</sequence>
<dbReference type="SUPFAM" id="SSF110296">
    <property type="entry name" value="Oligoxyloglucan reducing end-specific cellobiohydrolase"/>
    <property type="match status" value="1"/>
</dbReference>
<reference evidence="2 3" key="1">
    <citation type="journal article" date="2013" name="Environ. Microbiol.">
        <title>Genome analysis of Chitinivibrio alkaliphilus gen. nov., sp. nov., a novel extremely haloalkaliphilic anaerobic chitinolytic bacterium from the candidate phylum Termite Group 3.</title>
        <authorList>
            <person name="Sorokin D.Y."/>
            <person name="Gumerov V.M."/>
            <person name="Rakitin A.L."/>
            <person name="Beletsky A.V."/>
            <person name="Damste J.S."/>
            <person name="Muyzer G."/>
            <person name="Mardanov A.V."/>
            <person name="Ravin N.V."/>
        </authorList>
    </citation>
    <scope>NUCLEOTIDE SEQUENCE [LARGE SCALE GENOMIC DNA]</scope>
    <source>
        <strain evidence="2 3">ACht1</strain>
    </source>
</reference>
<evidence type="ECO:0000259" key="1">
    <source>
        <dbReference type="Pfam" id="PF25852"/>
    </source>
</evidence>
<comment type="caution">
    <text evidence="2">The sequence shown here is derived from an EMBL/GenBank/DDBJ whole genome shotgun (WGS) entry which is preliminary data.</text>
</comment>
<dbReference type="STRING" id="1313304.CALK_2326"/>
<protein>
    <recommendedName>
        <fullName evidence="1">DUF6242 domain-containing protein</fullName>
    </recommendedName>
</protein>
<dbReference type="AlphaFoldDB" id="U7D5M0"/>
<evidence type="ECO:0000313" key="3">
    <source>
        <dbReference type="Proteomes" id="UP000017148"/>
    </source>
</evidence>
<accession>U7D5M0</accession>
<organism evidence="2 3">
    <name type="scientific">Chitinivibrio alkaliphilus ACht1</name>
    <dbReference type="NCBI Taxonomy" id="1313304"/>
    <lineage>
        <taxon>Bacteria</taxon>
        <taxon>Pseudomonadati</taxon>
        <taxon>Fibrobacterota</taxon>
        <taxon>Chitinivibrionia</taxon>
        <taxon>Chitinivibrionales</taxon>
        <taxon>Chitinivibrionaceae</taxon>
        <taxon>Chitinivibrio</taxon>
    </lineage>
</organism>
<dbReference type="InterPro" id="IPR058667">
    <property type="entry name" value="DUF6242_C"/>
</dbReference>
<dbReference type="OrthoDB" id="28905at2"/>
<dbReference type="eggNOG" id="COG4447">
    <property type="taxonomic scope" value="Bacteria"/>
</dbReference>
<dbReference type="EMBL" id="ASJR01000030">
    <property type="protein sequence ID" value="ERP30836.1"/>
    <property type="molecule type" value="Genomic_DNA"/>
</dbReference>
<dbReference type="Proteomes" id="UP000017148">
    <property type="component" value="Unassembled WGS sequence"/>
</dbReference>
<dbReference type="RefSeq" id="WP_022637685.1">
    <property type="nucleotide sequence ID" value="NZ_ASJR01000030.1"/>
</dbReference>
<feature type="domain" description="DUF6242" evidence="1">
    <location>
        <begin position="80"/>
        <end position="293"/>
    </location>
</feature>
<evidence type="ECO:0000313" key="2">
    <source>
        <dbReference type="EMBL" id="ERP30836.1"/>
    </source>
</evidence>
<gene>
    <name evidence="2" type="ORF">CALK_2326</name>
</gene>
<dbReference type="Pfam" id="PF25852">
    <property type="entry name" value="DUF6242_C"/>
    <property type="match status" value="1"/>
</dbReference>
<keyword evidence="3" id="KW-1185">Reference proteome</keyword>
<proteinExistence type="predicted"/>